<evidence type="ECO:0008006" key="4">
    <source>
        <dbReference type="Google" id="ProtNLM"/>
    </source>
</evidence>
<evidence type="ECO:0000256" key="1">
    <source>
        <dbReference type="PIRSR" id="PIRSR613078-2"/>
    </source>
</evidence>
<dbReference type="RefSeq" id="WP_096355323.1">
    <property type="nucleotide sequence ID" value="NZ_SGWU01000002.1"/>
</dbReference>
<dbReference type="AlphaFoldDB" id="A0A0S3PUV8"/>
<dbReference type="EMBL" id="AP014946">
    <property type="protein sequence ID" value="BAT59719.1"/>
    <property type="molecule type" value="Genomic_DNA"/>
</dbReference>
<dbReference type="SUPFAM" id="SSF53254">
    <property type="entry name" value="Phosphoglycerate mutase-like"/>
    <property type="match status" value="1"/>
</dbReference>
<name>A0A0S3PUV8_9BRAD</name>
<dbReference type="InterPro" id="IPR029033">
    <property type="entry name" value="His_PPase_superfam"/>
</dbReference>
<accession>A0A0S3PUV8</accession>
<protein>
    <recommendedName>
        <fullName evidence="4">Phosphohistidine phosphatase</fullName>
    </recommendedName>
</protein>
<dbReference type="Proteomes" id="UP000236884">
    <property type="component" value="Chromosome"/>
</dbReference>
<dbReference type="PANTHER" id="PTHR47623:SF1">
    <property type="entry name" value="OS09G0287300 PROTEIN"/>
    <property type="match status" value="1"/>
</dbReference>
<reference evidence="2 3" key="1">
    <citation type="submission" date="2015-08" db="EMBL/GenBank/DDBJ databases">
        <title>Investigation of the bacterial diversity of lava forest soil.</title>
        <authorList>
            <person name="Lee J.S."/>
        </authorList>
    </citation>
    <scope>NUCLEOTIDE SEQUENCE [LARGE SCALE GENOMIC DNA]</scope>
    <source>
        <strain evidence="2 3">GJW-30</strain>
    </source>
</reference>
<evidence type="ECO:0000313" key="2">
    <source>
        <dbReference type="EMBL" id="BAT59719.1"/>
    </source>
</evidence>
<feature type="binding site" evidence="1">
    <location>
        <position position="58"/>
    </location>
    <ligand>
        <name>substrate</name>
    </ligand>
</feature>
<keyword evidence="3" id="KW-1185">Reference proteome</keyword>
<dbReference type="InterPro" id="IPR013078">
    <property type="entry name" value="His_Pase_superF_clade-1"/>
</dbReference>
<dbReference type="OrthoDB" id="9810154at2"/>
<dbReference type="Gene3D" id="3.40.50.1240">
    <property type="entry name" value="Phosphoglycerate mutase-like"/>
    <property type="match status" value="1"/>
</dbReference>
<dbReference type="Pfam" id="PF00300">
    <property type="entry name" value="His_Phos_1"/>
    <property type="match status" value="1"/>
</dbReference>
<dbReference type="PANTHER" id="PTHR47623">
    <property type="entry name" value="OS09G0287300 PROTEIN"/>
    <property type="match status" value="1"/>
</dbReference>
<gene>
    <name evidence="2" type="ORF">GJW-30_1_02252</name>
</gene>
<dbReference type="CDD" id="cd07067">
    <property type="entry name" value="HP_PGM_like"/>
    <property type="match status" value="1"/>
</dbReference>
<evidence type="ECO:0000313" key="3">
    <source>
        <dbReference type="Proteomes" id="UP000236884"/>
    </source>
</evidence>
<proteinExistence type="predicted"/>
<sequence length="173" mass="19015">MRRLMLLRHAKSDWSEAGQADIDRVLSARGRSAAPRVGEYMAGQALVPDLALVSSAQRTRETWELVSGAYKEPPASTIEPRVYDASADKLLRVIRETQPDVHALLVVGHNPAMEELADSLVTMGDPVSRDAMDEKFPTAALAVIDFATDSWSDIAQGTGRLDRFVTPRSLRLE</sequence>
<dbReference type="SMART" id="SM00855">
    <property type="entry name" value="PGAM"/>
    <property type="match status" value="1"/>
</dbReference>
<organism evidence="2 3">
    <name type="scientific">Variibacter gotjawalensis</name>
    <dbReference type="NCBI Taxonomy" id="1333996"/>
    <lineage>
        <taxon>Bacteria</taxon>
        <taxon>Pseudomonadati</taxon>
        <taxon>Pseudomonadota</taxon>
        <taxon>Alphaproteobacteria</taxon>
        <taxon>Hyphomicrobiales</taxon>
        <taxon>Nitrobacteraceae</taxon>
        <taxon>Variibacter</taxon>
    </lineage>
</organism>
<dbReference type="KEGG" id="vgo:GJW-30_1_02252"/>